<dbReference type="AlphaFoldDB" id="A0A941AYJ9"/>
<keyword evidence="3" id="KW-1185">Reference proteome</keyword>
<feature type="domain" description="DUF218" evidence="1">
    <location>
        <begin position="43"/>
        <end position="178"/>
    </location>
</feature>
<dbReference type="PANTHER" id="PTHR30336">
    <property type="entry name" value="INNER MEMBRANE PROTEIN, PROBABLE PERMEASE"/>
    <property type="match status" value="1"/>
</dbReference>
<gene>
    <name evidence="2" type="ORF">J5Y05_01175</name>
</gene>
<sequence>MGGEELSAEQVREIVGFVDVEAPPPRGEPTAHFIFGTNQSRPAEIAAERYHKGLAPLIIVSGGINRHTGIVEADEFRKLLVGRGVPDSVVRCEDQAANTWQNVEFSLPYVREAVESGLKVTAISKWYHRRTVHCLATLVPELDSFYALSWEPVYAGKVVSRVAWPSIPDGRRRVIREWEEVSRRVTEGSFKSVNLVDGIWRT</sequence>
<evidence type="ECO:0000313" key="2">
    <source>
        <dbReference type="EMBL" id="MBQ0825130.1"/>
    </source>
</evidence>
<comment type="caution">
    <text evidence="2">The sequence shown here is derived from an EMBL/GenBank/DDBJ whole genome shotgun (WGS) entry which is preliminary data.</text>
</comment>
<organism evidence="2 3">
    <name type="scientific">Streptomyces tagetis</name>
    <dbReference type="NCBI Taxonomy" id="2820809"/>
    <lineage>
        <taxon>Bacteria</taxon>
        <taxon>Bacillati</taxon>
        <taxon>Actinomycetota</taxon>
        <taxon>Actinomycetes</taxon>
        <taxon>Kitasatosporales</taxon>
        <taxon>Streptomycetaceae</taxon>
        <taxon>Streptomyces</taxon>
    </lineage>
</organism>
<dbReference type="InterPro" id="IPR003848">
    <property type="entry name" value="DUF218"/>
</dbReference>
<dbReference type="PANTHER" id="PTHR30336:SF20">
    <property type="entry name" value="DUF218 DOMAIN-CONTAINING PROTEIN"/>
    <property type="match status" value="1"/>
</dbReference>
<reference evidence="2" key="1">
    <citation type="submission" date="2021-04" db="EMBL/GenBank/DDBJ databases">
        <title>Genome seq and assembly of Streptomyces sp. RG38.</title>
        <authorList>
            <person name="Chhetri G."/>
        </authorList>
    </citation>
    <scope>NUCLEOTIDE SEQUENCE</scope>
    <source>
        <strain evidence="2">RG38</strain>
    </source>
</reference>
<evidence type="ECO:0000313" key="3">
    <source>
        <dbReference type="Proteomes" id="UP000677875"/>
    </source>
</evidence>
<dbReference type="InterPro" id="IPR014729">
    <property type="entry name" value="Rossmann-like_a/b/a_fold"/>
</dbReference>
<dbReference type="EMBL" id="JAGPNL010000001">
    <property type="protein sequence ID" value="MBQ0825130.1"/>
    <property type="molecule type" value="Genomic_DNA"/>
</dbReference>
<dbReference type="InterPro" id="IPR051599">
    <property type="entry name" value="Cell_Envelope_Assoc"/>
</dbReference>
<dbReference type="Pfam" id="PF02698">
    <property type="entry name" value="DUF218"/>
    <property type="match status" value="1"/>
</dbReference>
<dbReference type="GO" id="GO:0005886">
    <property type="term" value="C:plasma membrane"/>
    <property type="evidence" value="ECO:0007669"/>
    <property type="project" value="TreeGrafter"/>
</dbReference>
<dbReference type="Proteomes" id="UP000677875">
    <property type="component" value="Unassembled WGS sequence"/>
</dbReference>
<proteinExistence type="predicted"/>
<dbReference type="CDD" id="cd06259">
    <property type="entry name" value="YdcF-like"/>
    <property type="match status" value="1"/>
</dbReference>
<name>A0A941AYJ9_9ACTN</name>
<protein>
    <submittedName>
        <fullName evidence="2">YdcF family protein</fullName>
    </submittedName>
</protein>
<accession>A0A941AYJ9</accession>
<evidence type="ECO:0000259" key="1">
    <source>
        <dbReference type="Pfam" id="PF02698"/>
    </source>
</evidence>
<dbReference type="Gene3D" id="3.40.50.620">
    <property type="entry name" value="HUPs"/>
    <property type="match status" value="1"/>
</dbReference>
<dbReference type="RefSeq" id="WP_210867832.1">
    <property type="nucleotide sequence ID" value="NZ_JAGPNL010000001.1"/>
</dbReference>